<evidence type="ECO:0000259" key="2">
    <source>
        <dbReference type="Pfam" id="PF14576"/>
    </source>
</evidence>
<protein>
    <submittedName>
        <fullName evidence="3">Protein SIEVE ELEMENT OCCLUSION B</fullName>
    </submittedName>
</protein>
<keyword evidence="1" id="KW-0812">Transmembrane</keyword>
<reference evidence="3" key="2">
    <citation type="journal article" date="2024" name="Plant">
        <title>Genomic evolution and insights into agronomic trait innovations of Sesamum species.</title>
        <authorList>
            <person name="Miao H."/>
            <person name="Wang L."/>
            <person name="Qu L."/>
            <person name="Liu H."/>
            <person name="Sun Y."/>
            <person name="Le M."/>
            <person name="Wang Q."/>
            <person name="Wei S."/>
            <person name="Zheng Y."/>
            <person name="Lin W."/>
            <person name="Duan Y."/>
            <person name="Cao H."/>
            <person name="Xiong S."/>
            <person name="Wang X."/>
            <person name="Wei L."/>
            <person name="Li C."/>
            <person name="Ma Q."/>
            <person name="Ju M."/>
            <person name="Zhao R."/>
            <person name="Li G."/>
            <person name="Mu C."/>
            <person name="Tian Q."/>
            <person name="Mei H."/>
            <person name="Zhang T."/>
            <person name="Gao T."/>
            <person name="Zhang H."/>
        </authorList>
    </citation>
    <scope>NUCLEOTIDE SEQUENCE</scope>
    <source>
        <strain evidence="3">G02</strain>
    </source>
</reference>
<reference evidence="3" key="1">
    <citation type="submission" date="2020-06" db="EMBL/GenBank/DDBJ databases">
        <authorList>
            <person name="Li T."/>
            <person name="Hu X."/>
            <person name="Zhang T."/>
            <person name="Song X."/>
            <person name="Zhang H."/>
            <person name="Dai N."/>
            <person name="Sheng W."/>
            <person name="Hou X."/>
            <person name="Wei L."/>
        </authorList>
    </citation>
    <scope>NUCLEOTIDE SEQUENCE</scope>
    <source>
        <strain evidence="3">G02</strain>
        <tissue evidence="3">Leaf</tissue>
    </source>
</reference>
<evidence type="ECO:0000256" key="1">
    <source>
        <dbReference type="SAM" id="Phobius"/>
    </source>
</evidence>
<keyword evidence="1" id="KW-0472">Membrane</keyword>
<dbReference type="GO" id="GO:0010088">
    <property type="term" value="P:phloem development"/>
    <property type="evidence" value="ECO:0007669"/>
    <property type="project" value="InterPro"/>
</dbReference>
<proteinExistence type="predicted"/>
<feature type="transmembrane region" description="Helical" evidence="1">
    <location>
        <begin position="15"/>
        <end position="33"/>
    </location>
</feature>
<accession>A0AAW2T5J8</accession>
<name>A0AAW2T5J8_SESRA</name>
<dbReference type="InterPro" id="IPR027942">
    <property type="entry name" value="SEO_N"/>
</dbReference>
<feature type="domain" description="Sieve element occlusion N-terminal" evidence="2">
    <location>
        <begin position="2"/>
        <end position="131"/>
    </location>
</feature>
<dbReference type="EMBL" id="JACGWJ010000009">
    <property type="protein sequence ID" value="KAL0399863.1"/>
    <property type="molecule type" value="Genomic_DNA"/>
</dbReference>
<dbReference type="PANTHER" id="PTHR33232">
    <property type="entry name" value="PROTEIN SIEVE ELEMENT OCCLUSION B-LIKE"/>
    <property type="match status" value="1"/>
</dbReference>
<organism evidence="3">
    <name type="scientific">Sesamum radiatum</name>
    <name type="common">Black benniseed</name>
    <dbReference type="NCBI Taxonomy" id="300843"/>
    <lineage>
        <taxon>Eukaryota</taxon>
        <taxon>Viridiplantae</taxon>
        <taxon>Streptophyta</taxon>
        <taxon>Embryophyta</taxon>
        <taxon>Tracheophyta</taxon>
        <taxon>Spermatophyta</taxon>
        <taxon>Magnoliopsida</taxon>
        <taxon>eudicotyledons</taxon>
        <taxon>Gunneridae</taxon>
        <taxon>Pentapetalae</taxon>
        <taxon>asterids</taxon>
        <taxon>lamiids</taxon>
        <taxon>Lamiales</taxon>
        <taxon>Pedaliaceae</taxon>
        <taxon>Sesamum</taxon>
    </lineage>
</organism>
<dbReference type="AlphaFoldDB" id="A0AAW2T5J8"/>
<keyword evidence="1" id="KW-1133">Transmembrane helix</keyword>
<evidence type="ECO:0000313" key="3">
    <source>
        <dbReference type="EMBL" id="KAL0399863.1"/>
    </source>
</evidence>
<sequence length="139" mass="15886">MHETLLAIFNALSPFFWAGKGVIALAAFAVNYGEFWLVEQLRSSNNPVAQSLASLEPLPREEQLSMFQDMSRLVQAILKLTKCICESFDLQNHKYFQPDEPVYNSMMAQIPEYTYWIIRSIVICQSNLNAYGGVINHHL</sequence>
<dbReference type="InterPro" id="IPR039299">
    <property type="entry name" value="SEOA"/>
</dbReference>
<comment type="caution">
    <text evidence="3">The sequence shown here is derived from an EMBL/GenBank/DDBJ whole genome shotgun (WGS) entry which is preliminary data.</text>
</comment>
<dbReference type="PANTHER" id="PTHR33232:SF20">
    <property type="entry name" value="PROTEIN SIEVE ELEMENT OCCLUSION B-LIKE"/>
    <property type="match status" value="1"/>
</dbReference>
<dbReference type="Pfam" id="PF14576">
    <property type="entry name" value="SEO_N"/>
    <property type="match status" value="1"/>
</dbReference>
<gene>
    <name evidence="3" type="ORF">Sradi_2329600</name>
</gene>